<keyword evidence="9" id="KW-0687">Ribonucleoprotein</keyword>
<dbReference type="GO" id="GO:0005737">
    <property type="term" value="C:cytoplasm"/>
    <property type="evidence" value="ECO:0007669"/>
    <property type="project" value="UniProtKB-SubCell"/>
</dbReference>
<keyword evidence="8" id="KW-0539">Nucleus</keyword>
<proteinExistence type="inferred from homology"/>
<dbReference type="PANTHER" id="PTHR10701">
    <property type="entry name" value="SMALL NUCLEAR RIBONUCLEOPROTEIN-ASSOCIATED PROTEIN B AND N"/>
    <property type="match status" value="1"/>
</dbReference>
<comment type="similarity">
    <text evidence="3">Belongs to the snRNP SmB/SmN family.</text>
</comment>
<evidence type="ECO:0000256" key="9">
    <source>
        <dbReference type="ARBA" id="ARBA00023274"/>
    </source>
</evidence>
<dbReference type="Proteomes" id="UP001604277">
    <property type="component" value="Unassembled WGS sequence"/>
</dbReference>
<evidence type="ECO:0000256" key="2">
    <source>
        <dbReference type="ARBA" id="ARBA00004496"/>
    </source>
</evidence>
<keyword evidence="5" id="KW-0507">mRNA processing</keyword>
<dbReference type="GO" id="GO:0005634">
    <property type="term" value="C:nucleus"/>
    <property type="evidence" value="ECO:0007669"/>
    <property type="project" value="UniProtKB-SubCell"/>
</dbReference>
<dbReference type="GO" id="GO:0008380">
    <property type="term" value="P:RNA splicing"/>
    <property type="evidence" value="ECO:0007669"/>
    <property type="project" value="UniProtKB-KW"/>
</dbReference>
<evidence type="ECO:0000313" key="11">
    <source>
        <dbReference type="Proteomes" id="UP001604277"/>
    </source>
</evidence>
<keyword evidence="4" id="KW-0963">Cytoplasm</keyword>
<evidence type="ECO:0000256" key="3">
    <source>
        <dbReference type="ARBA" id="ARBA00009123"/>
    </source>
</evidence>
<dbReference type="Gene3D" id="2.30.30.100">
    <property type="match status" value="1"/>
</dbReference>
<gene>
    <name evidence="10" type="ORF">Fot_03688</name>
</gene>
<protein>
    <submittedName>
        <fullName evidence="10">Myosin-binding protein 3</fullName>
    </submittedName>
</protein>
<evidence type="ECO:0000313" key="10">
    <source>
        <dbReference type="EMBL" id="KAL2558949.1"/>
    </source>
</evidence>
<keyword evidence="11" id="KW-1185">Reference proteome</keyword>
<keyword evidence="7" id="KW-0508">mRNA splicing</keyword>
<evidence type="ECO:0000256" key="5">
    <source>
        <dbReference type="ARBA" id="ARBA00022664"/>
    </source>
</evidence>
<comment type="subcellular location">
    <subcellularLocation>
        <location evidence="2">Cytoplasm</location>
    </subcellularLocation>
    <subcellularLocation>
        <location evidence="1">Nucleus</location>
    </subcellularLocation>
</comment>
<dbReference type="GO" id="GO:0003723">
    <property type="term" value="F:RNA binding"/>
    <property type="evidence" value="ECO:0007669"/>
    <property type="project" value="UniProtKB-KW"/>
</dbReference>
<sequence length="351" mass="39322">MIQRRNLYLVLGDCEEFLRLPPTKGSKEDQEDCRILGLVLLHGEEVISLTVEGPSLPGESRVKAIGVNTVLGPIIGCTAGCGVPTGFVQAQSGLAEPVRDSVAEEQSKKWVFFFDCRNGGWRTIQESKNPRSGFSSLPADSVAEEQSKKVDHIFEPAKKNKNLHRDLLCEVHAKEISKLGYCLNHQKLVDSQDMCEDCLSSRPEFHGVRLKCSCCGVILDNNIYSSYTVMNPSWDVLECANKEKLIDKSGENDNHVQEDYKSYEKISDFVTALCDVEHGLENENGAQILSDFDRDLNVTEKEIEDNGSIFVSMSELKELEGEEDEKVDVILEMEEEKETITMKDKSVQVSY</sequence>
<accession>A0ABD1XAJ3</accession>
<comment type="caution">
    <text evidence="10">The sequence shown here is derived from an EMBL/GenBank/DDBJ whole genome shotgun (WGS) entry which is preliminary data.</text>
</comment>
<name>A0ABD1XAJ3_9LAMI</name>
<dbReference type="EMBL" id="JBFOLJ010000001">
    <property type="protein sequence ID" value="KAL2558949.1"/>
    <property type="molecule type" value="Genomic_DNA"/>
</dbReference>
<evidence type="ECO:0000256" key="1">
    <source>
        <dbReference type="ARBA" id="ARBA00004123"/>
    </source>
</evidence>
<organism evidence="10 11">
    <name type="scientific">Forsythia ovata</name>
    <dbReference type="NCBI Taxonomy" id="205694"/>
    <lineage>
        <taxon>Eukaryota</taxon>
        <taxon>Viridiplantae</taxon>
        <taxon>Streptophyta</taxon>
        <taxon>Embryophyta</taxon>
        <taxon>Tracheophyta</taxon>
        <taxon>Spermatophyta</taxon>
        <taxon>Magnoliopsida</taxon>
        <taxon>eudicotyledons</taxon>
        <taxon>Gunneridae</taxon>
        <taxon>Pentapetalae</taxon>
        <taxon>asterids</taxon>
        <taxon>lamiids</taxon>
        <taxon>Lamiales</taxon>
        <taxon>Oleaceae</taxon>
        <taxon>Forsythieae</taxon>
        <taxon>Forsythia</taxon>
    </lineage>
</organism>
<reference evidence="11" key="1">
    <citation type="submission" date="2024-07" db="EMBL/GenBank/DDBJ databases">
        <title>Two chromosome-level genome assemblies of Korean endemic species Abeliophyllum distichum and Forsythia ovata (Oleaceae).</title>
        <authorList>
            <person name="Jang H."/>
        </authorList>
    </citation>
    <scope>NUCLEOTIDE SEQUENCE [LARGE SCALE GENOMIC DNA]</scope>
</reference>
<evidence type="ECO:0000256" key="7">
    <source>
        <dbReference type="ARBA" id="ARBA00023187"/>
    </source>
</evidence>
<dbReference type="PANTHER" id="PTHR10701:SF0">
    <property type="entry name" value="SMALL NUCLEAR RIBONUCLEOPROTEIN-ASSOCIATED PROTEIN B"/>
    <property type="match status" value="1"/>
</dbReference>
<evidence type="ECO:0000256" key="8">
    <source>
        <dbReference type="ARBA" id="ARBA00023242"/>
    </source>
</evidence>
<dbReference type="AlphaFoldDB" id="A0ABD1XAJ3"/>
<dbReference type="InterPro" id="IPR050914">
    <property type="entry name" value="snRNP_SmB/NAA38-like"/>
</dbReference>
<evidence type="ECO:0000256" key="6">
    <source>
        <dbReference type="ARBA" id="ARBA00022884"/>
    </source>
</evidence>
<dbReference type="GO" id="GO:1990904">
    <property type="term" value="C:ribonucleoprotein complex"/>
    <property type="evidence" value="ECO:0007669"/>
    <property type="project" value="UniProtKB-KW"/>
</dbReference>
<evidence type="ECO:0000256" key="4">
    <source>
        <dbReference type="ARBA" id="ARBA00022490"/>
    </source>
</evidence>
<dbReference type="GO" id="GO:0006397">
    <property type="term" value="P:mRNA processing"/>
    <property type="evidence" value="ECO:0007669"/>
    <property type="project" value="UniProtKB-KW"/>
</dbReference>
<keyword evidence="6" id="KW-0694">RNA-binding</keyword>